<dbReference type="Pfam" id="PF00078">
    <property type="entry name" value="RVT_1"/>
    <property type="match status" value="1"/>
</dbReference>
<dbReference type="SUPFAM" id="SSF56672">
    <property type="entry name" value="DNA/RNA polymerases"/>
    <property type="match status" value="1"/>
</dbReference>
<dbReference type="InterPro" id="IPR013597">
    <property type="entry name" value="Mat_intron_G2"/>
</dbReference>
<evidence type="ECO:0000259" key="2">
    <source>
        <dbReference type="PROSITE" id="PS50878"/>
    </source>
</evidence>
<dbReference type="PANTHER" id="PTHR34047:SF8">
    <property type="entry name" value="PROTEIN YKFC"/>
    <property type="match status" value="1"/>
</dbReference>
<dbReference type="Pfam" id="PF08388">
    <property type="entry name" value="GIIM"/>
    <property type="match status" value="1"/>
</dbReference>
<organism evidence="3 4">
    <name type="scientific">Marinobacter halodurans</name>
    <dbReference type="NCBI Taxonomy" id="2528979"/>
    <lineage>
        <taxon>Bacteria</taxon>
        <taxon>Pseudomonadati</taxon>
        <taxon>Pseudomonadota</taxon>
        <taxon>Gammaproteobacteria</taxon>
        <taxon>Pseudomonadales</taxon>
        <taxon>Marinobacteraceae</taxon>
        <taxon>Marinobacter</taxon>
    </lineage>
</organism>
<dbReference type="InterPro" id="IPR000477">
    <property type="entry name" value="RT_dom"/>
</dbReference>
<comment type="caution">
    <text evidence="3">The sequence shown here is derived from an EMBL/GenBank/DDBJ whole genome shotgun (WGS) entry which is preliminary data.</text>
</comment>
<dbReference type="InterPro" id="IPR051083">
    <property type="entry name" value="GrpII_Intron_Splice-Mob/Def"/>
</dbReference>
<sequence length="263" mass="30649">MNAYDRLMARLKRHTPLLRLINRYLKAGVQIDNRKAPTPEGVPQGGPLSPVLANVVLDELDWELERRHLRFARYADDCQIYVGSRRAGERVMVSLTRFIEDSLRLTVNTRKSAVDRPWKRSFLGFTLSRKGQRLNVADRAITKLKTQIRTLSRRTRGHSLPRVIADLKETLLGWKAYFDAAEVLSPLRDLDKWIRRRMRSYVWKQWGRRGYRELRKRGVSVKLAWNTAKSAHGPWRLSHSPALRQALSARLFRSYGLPELAVR</sequence>
<gene>
    <name evidence="3" type="ORF">EZI54_23010</name>
</gene>
<dbReference type="Proteomes" id="UP000313645">
    <property type="component" value="Unassembled WGS sequence"/>
</dbReference>
<comment type="similarity">
    <text evidence="1">Belongs to the bacterial reverse transcriptase family.</text>
</comment>
<evidence type="ECO:0000313" key="4">
    <source>
        <dbReference type="Proteomes" id="UP000313645"/>
    </source>
</evidence>
<keyword evidence="4" id="KW-1185">Reference proteome</keyword>
<reference evidence="3 4" key="1">
    <citation type="submission" date="2019-02" db="EMBL/GenBank/DDBJ databases">
        <title>Marinobacter halodurans sp. nov., a marine bacterium isolated from sea tidal flat.</title>
        <authorList>
            <person name="Yoo Y."/>
            <person name="Lee D.W."/>
            <person name="Kim B.S."/>
            <person name="Kim J.-J."/>
        </authorList>
    </citation>
    <scope>NUCLEOTIDE SEQUENCE [LARGE SCALE GENOMIC DNA]</scope>
    <source>
        <strain evidence="3 4">YJ-S3-2</strain>
    </source>
</reference>
<evidence type="ECO:0000313" key="3">
    <source>
        <dbReference type="EMBL" id="TBW46886.1"/>
    </source>
</evidence>
<proteinExistence type="inferred from homology"/>
<dbReference type="PROSITE" id="PS50878">
    <property type="entry name" value="RT_POL"/>
    <property type="match status" value="1"/>
</dbReference>
<dbReference type="InterPro" id="IPR043502">
    <property type="entry name" value="DNA/RNA_pol_sf"/>
</dbReference>
<evidence type="ECO:0000256" key="1">
    <source>
        <dbReference type="ARBA" id="ARBA00034120"/>
    </source>
</evidence>
<feature type="domain" description="Reverse transcriptase" evidence="2">
    <location>
        <begin position="1"/>
        <end position="127"/>
    </location>
</feature>
<dbReference type="RefSeq" id="WP_131484205.1">
    <property type="nucleotide sequence ID" value="NZ_SJDL01000077.1"/>
</dbReference>
<dbReference type="CDD" id="cd01651">
    <property type="entry name" value="RT_G2_intron"/>
    <property type="match status" value="1"/>
</dbReference>
<accession>A0ABY1ZFY6</accession>
<dbReference type="EMBL" id="SJDL01000077">
    <property type="protein sequence ID" value="TBW46886.1"/>
    <property type="molecule type" value="Genomic_DNA"/>
</dbReference>
<protein>
    <submittedName>
        <fullName evidence="3">Transposase</fullName>
    </submittedName>
</protein>
<dbReference type="PANTHER" id="PTHR34047">
    <property type="entry name" value="NUCLEAR INTRON MATURASE 1, MITOCHONDRIAL-RELATED"/>
    <property type="match status" value="1"/>
</dbReference>
<name>A0ABY1ZFY6_9GAMM</name>